<keyword evidence="2" id="KW-1185">Reference proteome</keyword>
<dbReference type="OrthoDB" id="8910213at2"/>
<dbReference type="RefSeq" id="WP_029309651.1">
    <property type="nucleotide sequence ID" value="NZ_CP021365.1"/>
</dbReference>
<accession>A0A240UKL2</accession>
<evidence type="ECO:0000313" key="2">
    <source>
        <dbReference type="Proteomes" id="UP000194440"/>
    </source>
</evidence>
<sequence length="139" mass="15500">MRTTVYARLFDRLADLIPSLQSARAGAVFCAPPRIPDDMAVYCHIAAAEGDMRLIELADDNQKKGTVMPAPWLKLRVDMANRLAEVLEMEDTFGYQVIYTGGSAVNPRRAQINMFAMNWLQVMVNFELCFQPADVSVAA</sequence>
<keyword evidence="1" id="KW-0614">Plasmid</keyword>
<gene>
    <name evidence="1" type="ORF">CBP36_21585</name>
</gene>
<dbReference type="EMBL" id="CP021370">
    <property type="protein sequence ID" value="ART61559.1"/>
    <property type="molecule type" value="Genomic_DNA"/>
</dbReference>
<dbReference type="Proteomes" id="UP000194440">
    <property type="component" value="Plasmid pACP4.4"/>
</dbReference>
<dbReference type="KEGG" id="acis:CBP35_21255"/>
<proteinExistence type="predicted"/>
<evidence type="ECO:0000313" key="1">
    <source>
        <dbReference type="EMBL" id="ART61559.1"/>
    </source>
</evidence>
<reference evidence="1" key="1">
    <citation type="submission" date="2017-05" db="EMBL/GenBank/DDBJ databases">
        <title>Polyphasic characterization of four soil-derived phenanthrene-degrading Acidovorax strains and proposal of Acidovorax phenanthrenivorans sp. nov.</title>
        <authorList>
            <person name="Singleton D."/>
            <person name="Lee J."/>
            <person name="Dickey A.N."/>
            <person name="Stroud A."/>
            <person name="Scholl E.H."/>
            <person name="Wright F.A."/>
            <person name="Aitken M.D."/>
        </authorList>
    </citation>
    <scope>NUCLEOTIDE SEQUENCE</scope>
    <source>
        <strain evidence="1">P4</strain>
        <plasmid evidence="1">pACP4.4</plasmid>
    </source>
</reference>
<dbReference type="KEGG" id="acip:CBP36_21585"/>
<dbReference type="AlphaFoldDB" id="A0A240UKL2"/>
<protein>
    <submittedName>
        <fullName evidence="1">Uncharacterized protein</fullName>
    </submittedName>
</protein>
<geneLocation type="plasmid" evidence="1 2">
    <name>pACP4.4</name>
</geneLocation>
<name>A0A240UKL2_9BURK</name>
<organism evidence="1 2">
    <name type="scientific">Acidovorax carolinensis</name>
    <dbReference type="NCBI Taxonomy" id="553814"/>
    <lineage>
        <taxon>Bacteria</taxon>
        <taxon>Pseudomonadati</taxon>
        <taxon>Pseudomonadota</taxon>
        <taxon>Betaproteobacteria</taxon>
        <taxon>Burkholderiales</taxon>
        <taxon>Comamonadaceae</taxon>
        <taxon>Acidovorax</taxon>
    </lineage>
</organism>